<sequence length="336" mass="40205">MEKKKVLLLALIDYGLYQSIKENLERNGYDVTLVLNYGYEFSYTSIWDRLRNFLHKILLRDYTYKDKLRKSFLENKQVDIINEEDYYDYCIVIRSDFFPIEILKAAKLKSRSFVSYHYDGLGRNKKVFERIDLFDHFFVFDKNDIKKYPEYNLKLVDNFYFDCYPRGTNQERAGKAVYFLGSYHPSRLDDMLLCYNILREYGLEVDIDLLINAYLPDDSPLYQNVDISLLKDVIPYKSYLEKISPYGILLDLLIAEHQGLSFRIFEGLYYQKKVITNNKSVRERDFYHPNNYFIIENNNFNGLEEFIAAPYKNIDSNIVEQYSFTSWLNTLLNKKD</sequence>
<keyword evidence="2" id="KW-1185">Reference proteome</keyword>
<proteinExistence type="predicted"/>
<dbReference type="EMBL" id="JACNYL010000001">
    <property type="protein sequence ID" value="MBD1420244.1"/>
    <property type="molecule type" value="Genomic_DNA"/>
</dbReference>
<reference evidence="1 2" key="1">
    <citation type="submission" date="2020-08" db="EMBL/GenBank/DDBJ databases">
        <title>Sphingobacterium sp. DN00404 isolated from aquaculture water.</title>
        <authorList>
            <person name="Zhang M."/>
        </authorList>
    </citation>
    <scope>NUCLEOTIDE SEQUENCE [LARGE SCALE GENOMIC DNA]</scope>
    <source>
        <strain evidence="1 2">KCTC 42746</strain>
    </source>
</reference>
<protein>
    <recommendedName>
        <fullName evidence="3">Polysaccharide biosynthesis enzyme WcbI domain-containing protein</fullName>
    </recommendedName>
</protein>
<evidence type="ECO:0000313" key="2">
    <source>
        <dbReference type="Proteomes" id="UP000651112"/>
    </source>
</evidence>
<accession>A0ABR7XP04</accession>
<dbReference type="RefSeq" id="WP_190312033.1">
    <property type="nucleotide sequence ID" value="NZ_JACNYL010000001.1"/>
</dbReference>
<comment type="caution">
    <text evidence="1">The sequence shown here is derived from an EMBL/GenBank/DDBJ whole genome shotgun (WGS) entry which is preliminary data.</text>
</comment>
<evidence type="ECO:0008006" key="3">
    <source>
        <dbReference type="Google" id="ProtNLM"/>
    </source>
</evidence>
<name>A0ABR7XP04_9SPHI</name>
<evidence type="ECO:0000313" key="1">
    <source>
        <dbReference type="EMBL" id="MBD1420244.1"/>
    </source>
</evidence>
<gene>
    <name evidence="1" type="ORF">H8B21_01560</name>
</gene>
<organism evidence="1 2">
    <name type="scientific">Sphingobacterium chuzhouense</name>
    <dbReference type="NCBI Taxonomy" id="1742264"/>
    <lineage>
        <taxon>Bacteria</taxon>
        <taxon>Pseudomonadati</taxon>
        <taxon>Bacteroidota</taxon>
        <taxon>Sphingobacteriia</taxon>
        <taxon>Sphingobacteriales</taxon>
        <taxon>Sphingobacteriaceae</taxon>
        <taxon>Sphingobacterium</taxon>
    </lineage>
</organism>
<dbReference type="Proteomes" id="UP000651112">
    <property type="component" value="Unassembled WGS sequence"/>
</dbReference>